<evidence type="ECO:0000313" key="9">
    <source>
        <dbReference type="EMBL" id="CDW91839.1"/>
    </source>
</evidence>
<keyword evidence="7" id="KW-0472">Membrane</keyword>
<dbReference type="OrthoDB" id="8062037at2759"/>
<evidence type="ECO:0000259" key="8">
    <source>
        <dbReference type="PROSITE" id="PS50089"/>
    </source>
</evidence>
<dbReference type="Pfam" id="PF12678">
    <property type="entry name" value="zf-rbx1"/>
    <property type="match status" value="1"/>
</dbReference>
<organism evidence="9 10">
    <name type="scientific">Stylonychia lemnae</name>
    <name type="common">Ciliate</name>
    <dbReference type="NCBI Taxonomy" id="5949"/>
    <lineage>
        <taxon>Eukaryota</taxon>
        <taxon>Sar</taxon>
        <taxon>Alveolata</taxon>
        <taxon>Ciliophora</taxon>
        <taxon>Intramacronucleata</taxon>
        <taxon>Spirotrichea</taxon>
        <taxon>Stichotrichia</taxon>
        <taxon>Sporadotrichida</taxon>
        <taxon>Oxytrichidae</taxon>
        <taxon>Stylonychinae</taxon>
        <taxon>Stylonychia</taxon>
    </lineage>
</organism>
<sequence length="277" mass="32343">MIHQSFLVTHERQYAKTSFQKKMFLLFSMNWRYYNYIKVNARCYNGMVLVVAIIYNTFNLYAIGNQYRSKQGQGLTISQQFYLISTLISLSFIVHIFLIYLIRFVILIITMLLMTPVVFIFNKISGKNYPYNGTERFDNIQQVQHHDGSGQQQRQDIQNNNINNAEIVNGVQIELVSIGSTSVIIENKKGVEEVVKRIPREINQMYIKDGYIEIQCAICCETIQSTKENFERDKRKAGLVELDCNSQHIFHNKCISAWLRTKNQCPLCRQKVLILLD</sequence>
<dbReference type="Gene3D" id="3.30.40.10">
    <property type="entry name" value="Zinc/RING finger domain, C3HC4 (zinc finger)"/>
    <property type="match status" value="1"/>
</dbReference>
<dbReference type="AlphaFoldDB" id="A0A078BBT1"/>
<reference evidence="9 10" key="1">
    <citation type="submission" date="2014-06" db="EMBL/GenBank/DDBJ databases">
        <authorList>
            <person name="Swart Estienne"/>
        </authorList>
    </citation>
    <scope>NUCLEOTIDE SEQUENCE [LARGE SCALE GENOMIC DNA]</scope>
    <source>
        <strain evidence="9 10">130c</strain>
    </source>
</reference>
<dbReference type="SUPFAM" id="SSF57850">
    <property type="entry name" value="RING/U-box"/>
    <property type="match status" value="1"/>
</dbReference>
<evidence type="ECO:0000313" key="10">
    <source>
        <dbReference type="Proteomes" id="UP000039865"/>
    </source>
</evidence>
<dbReference type="PROSITE" id="PS50089">
    <property type="entry name" value="ZF_RING_2"/>
    <property type="match status" value="1"/>
</dbReference>
<keyword evidence="3 6" id="KW-0863">Zinc-finger</keyword>
<dbReference type="InParanoid" id="A0A078BBT1"/>
<dbReference type="GO" id="GO:0008270">
    <property type="term" value="F:zinc ion binding"/>
    <property type="evidence" value="ECO:0007669"/>
    <property type="project" value="UniProtKB-KW"/>
</dbReference>
<dbReference type="PANTHER" id="PTHR45676">
    <property type="entry name" value="RING-H2 FINGER PROTEIN ATL51-RELATED"/>
    <property type="match status" value="1"/>
</dbReference>
<feature type="domain" description="RING-type" evidence="8">
    <location>
        <begin position="216"/>
        <end position="269"/>
    </location>
</feature>
<evidence type="ECO:0000256" key="2">
    <source>
        <dbReference type="ARBA" id="ARBA00022723"/>
    </source>
</evidence>
<evidence type="ECO:0000256" key="1">
    <source>
        <dbReference type="ARBA" id="ARBA00004906"/>
    </source>
</evidence>
<keyword evidence="4" id="KW-0833">Ubl conjugation pathway</keyword>
<keyword evidence="7" id="KW-1133">Transmembrane helix</keyword>
<keyword evidence="5" id="KW-0862">Zinc</keyword>
<evidence type="ECO:0000256" key="3">
    <source>
        <dbReference type="ARBA" id="ARBA00022771"/>
    </source>
</evidence>
<accession>A0A078BBT1</accession>
<dbReference type="InterPro" id="IPR013083">
    <property type="entry name" value="Znf_RING/FYVE/PHD"/>
</dbReference>
<proteinExistence type="predicted"/>
<dbReference type="EMBL" id="CCKQ01019803">
    <property type="protein sequence ID" value="CDW91839.1"/>
    <property type="molecule type" value="Genomic_DNA"/>
</dbReference>
<dbReference type="InterPro" id="IPR024766">
    <property type="entry name" value="Znf_RING_H2"/>
</dbReference>
<feature type="transmembrane region" description="Helical" evidence="7">
    <location>
        <begin position="104"/>
        <end position="121"/>
    </location>
</feature>
<evidence type="ECO:0000256" key="4">
    <source>
        <dbReference type="ARBA" id="ARBA00022786"/>
    </source>
</evidence>
<evidence type="ECO:0000256" key="6">
    <source>
        <dbReference type="PROSITE-ProRule" id="PRU00175"/>
    </source>
</evidence>
<gene>
    <name evidence="9" type="primary">Contig18365.g19508</name>
    <name evidence="9" type="ORF">STYLEM_21000</name>
</gene>
<keyword evidence="10" id="KW-1185">Reference proteome</keyword>
<evidence type="ECO:0000256" key="5">
    <source>
        <dbReference type="ARBA" id="ARBA00022833"/>
    </source>
</evidence>
<evidence type="ECO:0000256" key="7">
    <source>
        <dbReference type="SAM" id="Phobius"/>
    </source>
</evidence>
<feature type="transmembrane region" description="Helical" evidence="7">
    <location>
        <begin position="44"/>
        <end position="61"/>
    </location>
</feature>
<dbReference type="InterPro" id="IPR001841">
    <property type="entry name" value="Znf_RING"/>
</dbReference>
<comment type="pathway">
    <text evidence="1">Protein modification; protein ubiquitination.</text>
</comment>
<keyword evidence="7" id="KW-0812">Transmembrane</keyword>
<dbReference type="SMART" id="SM00184">
    <property type="entry name" value="RING"/>
    <property type="match status" value="1"/>
</dbReference>
<name>A0A078BBT1_STYLE</name>
<keyword evidence="2" id="KW-0479">Metal-binding</keyword>
<protein>
    <submittedName>
        <fullName evidence="9">E3 ubiquitin-protein ligase aip2-like isoform 2</fullName>
    </submittedName>
</protein>
<dbReference type="PANTHER" id="PTHR45676:SF41">
    <property type="entry name" value="RING-H2 FINGER PROTEIN ATL66"/>
    <property type="match status" value="1"/>
</dbReference>
<dbReference type="Proteomes" id="UP000039865">
    <property type="component" value="Unassembled WGS sequence"/>
</dbReference>
<feature type="transmembrane region" description="Helical" evidence="7">
    <location>
        <begin position="81"/>
        <end position="98"/>
    </location>
</feature>